<feature type="transmembrane region" description="Helical" evidence="12">
    <location>
        <begin position="155"/>
        <end position="173"/>
    </location>
</feature>
<feature type="transmembrane region" description="Helical" evidence="12">
    <location>
        <begin position="464"/>
        <end position="483"/>
    </location>
</feature>
<feature type="transmembrane region" description="Helical" evidence="12">
    <location>
        <begin position="259"/>
        <end position="279"/>
    </location>
</feature>
<evidence type="ECO:0000256" key="5">
    <source>
        <dbReference type="ARBA" id="ARBA00022692"/>
    </source>
</evidence>
<feature type="transmembrane region" description="Helical" evidence="12">
    <location>
        <begin position="291"/>
        <end position="315"/>
    </location>
</feature>
<evidence type="ECO:0000256" key="2">
    <source>
        <dbReference type="ARBA" id="ARBA00006978"/>
    </source>
</evidence>
<evidence type="ECO:0000256" key="9">
    <source>
        <dbReference type="ARBA" id="ARBA00023136"/>
    </source>
</evidence>
<feature type="transmembrane region" description="Helical" evidence="12">
    <location>
        <begin position="393"/>
        <end position="416"/>
    </location>
</feature>
<keyword evidence="6 12" id="KW-0029">Amino-acid transport</keyword>
<dbReference type="Pfam" id="PF11700">
    <property type="entry name" value="ATG22"/>
    <property type="match status" value="1"/>
</dbReference>
<evidence type="ECO:0000256" key="12">
    <source>
        <dbReference type="RuleBase" id="RU363073"/>
    </source>
</evidence>
<dbReference type="PANTHER" id="PTHR23519">
    <property type="entry name" value="AUTOPHAGY-RELATED PROTEIN 22"/>
    <property type="match status" value="1"/>
</dbReference>
<keyword evidence="9 12" id="KW-0472">Membrane</keyword>
<evidence type="ECO:0000256" key="3">
    <source>
        <dbReference type="ARBA" id="ARBA00022448"/>
    </source>
</evidence>
<feature type="transmembrane region" description="Helical" evidence="12">
    <location>
        <begin position="532"/>
        <end position="552"/>
    </location>
</feature>
<feature type="transmembrane region" description="Helical" evidence="12">
    <location>
        <begin position="336"/>
        <end position="352"/>
    </location>
</feature>
<evidence type="ECO:0000256" key="8">
    <source>
        <dbReference type="ARBA" id="ARBA00023006"/>
    </source>
</evidence>
<dbReference type="GO" id="GO:0032974">
    <property type="term" value="P:amino acid transmembrane export from vacuole"/>
    <property type="evidence" value="ECO:0007669"/>
    <property type="project" value="InterPro"/>
</dbReference>
<evidence type="ECO:0000256" key="7">
    <source>
        <dbReference type="ARBA" id="ARBA00022989"/>
    </source>
</evidence>
<dbReference type="EMBL" id="MU005769">
    <property type="protein sequence ID" value="KAF2710255.1"/>
    <property type="molecule type" value="Genomic_DNA"/>
</dbReference>
<feature type="transmembrane region" description="Helical" evidence="12">
    <location>
        <begin position="39"/>
        <end position="62"/>
    </location>
</feature>
<keyword evidence="15" id="KW-1185">Reference proteome</keyword>
<dbReference type="GO" id="GO:0005774">
    <property type="term" value="C:vacuolar membrane"/>
    <property type="evidence" value="ECO:0007669"/>
    <property type="project" value="UniProtKB-SubCell"/>
</dbReference>
<evidence type="ECO:0000256" key="1">
    <source>
        <dbReference type="ARBA" id="ARBA00004128"/>
    </source>
</evidence>
<evidence type="ECO:0000256" key="4">
    <source>
        <dbReference type="ARBA" id="ARBA00022554"/>
    </source>
</evidence>
<evidence type="ECO:0000256" key="10">
    <source>
        <dbReference type="ARBA" id="ARBA00023180"/>
    </source>
</evidence>
<dbReference type="InterPro" id="IPR050495">
    <property type="entry name" value="ATG22/LtaA_families"/>
</dbReference>
<evidence type="ECO:0000256" key="13">
    <source>
        <dbReference type="SAM" id="MobiDB-lite"/>
    </source>
</evidence>
<keyword evidence="10" id="KW-0325">Glycoprotein</keyword>
<evidence type="ECO:0000256" key="6">
    <source>
        <dbReference type="ARBA" id="ARBA00022970"/>
    </source>
</evidence>
<dbReference type="AlphaFoldDB" id="A0A6G1KCJ2"/>
<keyword evidence="8 12" id="KW-0072">Autophagy</keyword>
<comment type="similarity">
    <text evidence="2 12">Belongs to the ATG22 family.</text>
</comment>
<dbReference type="InterPro" id="IPR044738">
    <property type="entry name" value="Atg22"/>
</dbReference>
<dbReference type="SUPFAM" id="SSF103473">
    <property type="entry name" value="MFS general substrate transporter"/>
    <property type="match status" value="1"/>
</dbReference>
<evidence type="ECO:0000256" key="11">
    <source>
        <dbReference type="ARBA" id="ARBA00024801"/>
    </source>
</evidence>
<reference evidence="14" key="1">
    <citation type="journal article" date="2020" name="Stud. Mycol.">
        <title>101 Dothideomycetes genomes: a test case for predicting lifestyles and emergence of pathogens.</title>
        <authorList>
            <person name="Haridas S."/>
            <person name="Albert R."/>
            <person name="Binder M."/>
            <person name="Bloem J."/>
            <person name="Labutti K."/>
            <person name="Salamov A."/>
            <person name="Andreopoulos B."/>
            <person name="Baker S."/>
            <person name="Barry K."/>
            <person name="Bills G."/>
            <person name="Bluhm B."/>
            <person name="Cannon C."/>
            <person name="Castanera R."/>
            <person name="Culley D."/>
            <person name="Daum C."/>
            <person name="Ezra D."/>
            <person name="Gonzalez J."/>
            <person name="Henrissat B."/>
            <person name="Kuo A."/>
            <person name="Liang C."/>
            <person name="Lipzen A."/>
            <person name="Lutzoni F."/>
            <person name="Magnuson J."/>
            <person name="Mondo S."/>
            <person name="Nolan M."/>
            <person name="Ohm R."/>
            <person name="Pangilinan J."/>
            <person name="Park H.-J."/>
            <person name="Ramirez L."/>
            <person name="Alfaro M."/>
            <person name="Sun H."/>
            <person name="Tritt A."/>
            <person name="Yoshinaga Y."/>
            <person name="Zwiers L.-H."/>
            <person name="Turgeon B."/>
            <person name="Goodwin S."/>
            <person name="Spatafora J."/>
            <person name="Crous P."/>
            <person name="Grigoriev I."/>
        </authorList>
    </citation>
    <scope>NUCLEOTIDE SEQUENCE</scope>
    <source>
        <strain evidence="14">CBS 279.74</strain>
    </source>
</reference>
<dbReference type="CDD" id="cd17483">
    <property type="entry name" value="MFS_Atg22_like"/>
    <property type="match status" value="1"/>
</dbReference>
<keyword evidence="4 12" id="KW-0926">Vacuole</keyword>
<feature type="region of interest" description="Disordered" evidence="13">
    <location>
        <begin position="1"/>
        <end position="26"/>
    </location>
</feature>
<keyword evidence="3 12" id="KW-0813">Transport</keyword>
<organism evidence="14 15">
    <name type="scientific">Pleomassaria siparia CBS 279.74</name>
    <dbReference type="NCBI Taxonomy" id="1314801"/>
    <lineage>
        <taxon>Eukaryota</taxon>
        <taxon>Fungi</taxon>
        <taxon>Dikarya</taxon>
        <taxon>Ascomycota</taxon>
        <taxon>Pezizomycotina</taxon>
        <taxon>Dothideomycetes</taxon>
        <taxon>Pleosporomycetidae</taxon>
        <taxon>Pleosporales</taxon>
        <taxon>Pleomassariaceae</taxon>
        <taxon>Pleomassaria</taxon>
    </lineage>
</organism>
<proteinExistence type="inferred from homology"/>
<feature type="transmembrane region" description="Helical" evidence="12">
    <location>
        <begin position="428"/>
        <end position="452"/>
    </location>
</feature>
<dbReference type="InterPro" id="IPR024671">
    <property type="entry name" value="Atg22-like"/>
</dbReference>
<feature type="compositionally biased region" description="Acidic residues" evidence="13">
    <location>
        <begin position="1"/>
        <end position="13"/>
    </location>
</feature>
<protein>
    <recommendedName>
        <fullName evidence="12">Autophagy-related protein</fullName>
    </recommendedName>
</protein>
<keyword evidence="7 12" id="KW-1133">Transmembrane helix</keyword>
<dbReference type="Proteomes" id="UP000799428">
    <property type="component" value="Unassembled WGS sequence"/>
</dbReference>
<name>A0A6G1KCJ2_9PLEO</name>
<comment type="function">
    <text evidence="11 12">Vacuolar effluxer which mediate the efflux of amino acids resulting from autophagic degradation. The release of autophagic amino acids allows the maintenance of protein synthesis and viability during nitrogen starvation.</text>
</comment>
<gene>
    <name evidence="14" type="ORF">K504DRAFT_377026</name>
</gene>
<dbReference type="PANTHER" id="PTHR23519:SF3">
    <property type="entry name" value="AUTOPHAGY-RELATED PROTEIN 22-2"/>
    <property type="match status" value="1"/>
</dbReference>
<feature type="transmembrane region" description="Helical" evidence="12">
    <location>
        <begin position="123"/>
        <end position="143"/>
    </location>
</feature>
<accession>A0A6G1KCJ2</accession>
<feature type="transmembrane region" description="Helical" evidence="12">
    <location>
        <begin position="179"/>
        <end position="207"/>
    </location>
</feature>
<sequence length="577" mass="62844">MSTVSFDDDDDDEVARPRQSPSYQGEDTSVTTKLEIYAWYSYAIAAEVFAVVAVGAFVPVLLEQLARERGTFFSDRTKPCVDHPSGSGSTGDSTRFMAVRAENVQKEQCVITFLGSDVTTASFAMYTVSAAVVVQAITLICVSSFADYGPWRKKMLLAFAYTGSVVSALFIFVTPTVFYLAPLLVIIGVTCLGCSFTLLNAFLPLLVSNYPDDRIDDTSSDFELEALNPESSTATHRSDPEKLTRDLERSAKLSSTGLGLGYIAAVTAEILAIGIIVFFNKTNLAPNSPSLPIRTILLFVGIWWALFSIPTILHLRPRPGPPLPTQSKSVNRKRSAFLFYTTFSLSSSWTTFKRAIRLRQVTTFLIAWFLLSDSIATITGTAVLFARTELQMGTIAVALLSMTSIFAGILGAFFWPRIAAAFHLPPKSILLACSLLMECVPLYGLLGYIPFLQRHRVGGLQQPWEIYPLGAIHGFIMGGIGSYTRAVYAPLIPEGSEAAFFALYAVTDKGSSALGPGLVGYIVDRAGTIRPAFIFLAVLAILPGPLLCMLDVEKGRDDASRMARSCKGVEQEEEEDE</sequence>
<evidence type="ECO:0000313" key="14">
    <source>
        <dbReference type="EMBL" id="KAF2710255.1"/>
    </source>
</evidence>
<dbReference type="Gene3D" id="1.20.1250.20">
    <property type="entry name" value="MFS general substrate transporter like domains"/>
    <property type="match status" value="1"/>
</dbReference>
<keyword evidence="5 12" id="KW-0812">Transmembrane</keyword>
<dbReference type="InterPro" id="IPR036259">
    <property type="entry name" value="MFS_trans_sf"/>
</dbReference>
<dbReference type="OrthoDB" id="192733at2759"/>
<evidence type="ECO:0000313" key="15">
    <source>
        <dbReference type="Proteomes" id="UP000799428"/>
    </source>
</evidence>
<feature type="transmembrane region" description="Helical" evidence="12">
    <location>
        <begin position="364"/>
        <end position="386"/>
    </location>
</feature>
<comment type="subcellular location">
    <subcellularLocation>
        <location evidence="1 12">Vacuole membrane</location>
        <topology evidence="1 12">Multi-pass membrane protein</topology>
    </subcellularLocation>
</comment>
<dbReference type="GO" id="GO:0006914">
    <property type="term" value="P:autophagy"/>
    <property type="evidence" value="ECO:0007669"/>
    <property type="project" value="UniProtKB-KW"/>
</dbReference>